<dbReference type="STRING" id="1776384.GCA_900086585_03145"/>
<evidence type="ECO:0000259" key="4">
    <source>
        <dbReference type="PROSITE" id="PS51379"/>
    </source>
</evidence>
<evidence type="ECO:0000256" key="3">
    <source>
        <dbReference type="ARBA" id="ARBA00023014"/>
    </source>
</evidence>
<dbReference type="OrthoDB" id="430408at2"/>
<comment type="caution">
    <text evidence="5">The sequence shown here is derived from an EMBL/GenBank/DDBJ whole genome shotgun (WGS) entry which is preliminary data.</text>
</comment>
<evidence type="ECO:0000256" key="2">
    <source>
        <dbReference type="ARBA" id="ARBA00023004"/>
    </source>
</evidence>
<dbReference type="AlphaFoldDB" id="A0A415E7M0"/>
<dbReference type="GO" id="GO:0046872">
    <property type="term" value="F:metal ion binding"/>
    <property type="evidence" value="ECO:0007669"/>
    <property type="project" value="UniProtKB-KW"/>
</dbReference>
<evidence type="ECO:0000313" key="5">
    <source>
        <dbReference type="EMBL" id="RHJ89787.1"/>
    </source>
</evidence>
<dbReference type="Proteomes" id="UP000284841">
    <property type="component" value="Unassembled WGS sequence"/>
</dbReference>
<dbReference type="GO" id="GO:0051536">
    <property type="term" value="F:iron-sulfur cluster binding"/>
    <property type="evidence" value="ECO:0007669"/>
    <property type="project" value="UniProtKB-KW"/>
</dbReference>
<keyword evidence="3" id="KW-0411">Iron-sulfur</keyword>
<dbReference type="InterPro" id="IPR017900">
    <property type="entry name" value="4Fe4S_Fe_S_CS"/>
</dbReference>
<evidence type="ECO:0000256" key="1">
    <source>
        <dbReference type="ARBA" id="ARBA00022723"/>
    </source>
</evidence>
<keyword evidence="6" id="KW-1185">Reference proteome</keyword>
<sequence>MQLTDKVKNCNGCEACVLGCKHACIKIVKDENGTKKPIKNEDGCQKCNNCILYCPIYNPVELPTFEEFYEYNDEYYHRDMAKVYRETMRKVKSGTVTEFVGTLCQIAALKSLMGDKLSHDLRILPLHCDPENPKRPECRGCQFYK</sequence>
<dbReference type="Gene3D" id="3.30.70.20">
    <property type="match status" value="1"/>
</dbReference>
<dbReference type="PROSITE" id="PS51379">
    <property type="entry name" value="4FE4S_FER_2"/>
    <property type="match status" value="2"/>
</dbReference>
<dbReference type="EMBL" id="QRMS01000001">
    <property type="protein sequence ID" value="RHJ89787.1"/>
    <property type="molecule type" value="Genomic_DNA"/>
</dbReference>
<evidence type="ECO:0000313" key="6">
    <source>
        <dbReference type="Proteomes" id="UP000284841"/>
    </source>
</evidence>
<feature type="domain" description="4Fe-4S ferredoxin-type" evidence="4">
    <location>
        <begin position="1"/>
        <end position="30"/>
    </location>
</feature>
<feature type="domain" description="4Fe-4S ferredoxin-type" evidence="4">
    <location>
        <begin position="35"/>
        <end position="65"/>
    </location>
</feature>
<keyword evidence="2" id="KW-0408">Iron</keyword>
<gene>
    <name evidence="5" type="ORF">DW099_04275</name>
</gene>
<dbReference type="SUPFAM" id="SSF54862">
    <property type="entry name" value="4Fe-4S ferredoxins"/>
    <property type="match status" value="1"/>
</dbReference>
<dbReference type="PROSITE" id="PS00198">
    <property type="entry name" value="4FE4S_FER_1"/>
    <property type="match status" value="1"/>
</dbReference>
<dbReference type="RefSeq" id="WP_118333824.1">
    <property type="nucleotide sequence ID" value="NZ_AP025567.1"/>
</dbReference>
<reference evidence="5 6" key="1">
    <citation type="submission" date="2018-08" db="EMBL/GenBank/DDBJ databases">
        <title>A genome reference for cultivated species of the human gut microbiota.</title>
        <authorList>
            <person name="Zou Y."/>
            <person name="Xue W."/>
            <person name="Luo G."/>
        </authorList>
    </citation>
    <scope>NUCLEOTIDE SEQUENCE [LARGE SCALE GENOMIC DNA]</scope>
    <source>
        <strain evidence="5 6">AM07-24</strain>
    </source>
</reference>
<organism evidence="5 6">
    <name type="scientific">Emergencia timonensis</name>
    <dbReference type="NCBI Taxonomy" id="1776384"/>
    <lineage>
        <taxon>Bacteria</taxon>
        <taxon>Bacillati</taxon>
        <taxon>Bacillota</taxon>
        <taxon>Clostridia</taxon>
        <taxon>Peptostreptococcales</taxon>
        <taxon>Anaerovoracaceae</taxon>
        <taxon>Emergencia</taxon>
    </lineage>
</organism>
<dbReference type="InterPro" id="IPR017896">
    <property type="entry name" value="4Fe4S_Fe-S-bd"/>
</dbReference>
<accession>A0A415E7M0</accession>
<protein>
    <recommendedName>
        <fullName evidence="4">4Fe-4S ferredoxin-type domain-containing protein</fullName>
    </recommendedName>
</protein>
<keyword evidence="1" id="KW-0479">Metal-binding</keyword>
<proteinExistence type="predicted"/>
<name>A0A415E7M0_9FIRM</name>